<evidence type="ECO:0000256" key="4">
    <source>
        <dbReference type="ARBA" id="ARBA00022679"/>
    </source>
</evidence>
<dbReference type="InterPro" id="IPR036950">
    <property type="entry name" value="PBP_transglycosylase"/>
</dbReference>
<dbReference type="EC" id="2.4.99.28" evidence="11"/>
<evidence type="ECO:0000256" key="3">
    <source>
        <dbReference type="ARBA" id="ARBA00022676"/>
    </source>
</evidence>
<comment type="pathway">
    <text evidence="11">Cell wall biogenesis; peptidoglycan biosynthesis.</text>
</comment>
<keyword evidence="5 11" id="KW-0812">Transmembrane</keyword>
<evidence type="ECO:0000313" key="13">
    <source>
        <dbReference type="EMBL" id="MFB9885278.1"/>
    </source>
</evidence>
<keyword evidence="6 11" id="KW-0133">Cell shape</keyword>
<comment type="similarity">
    <text evidence="11">Belongs to the glycosyltransferase 51 family.</text>
</comment>
<evidence type="ECO:0000259" key="12">
    <source>
        <dbReference type="Pfam" id="PF00912"/>
    </source>
</evidence>
<keyword evidence="8 11" id="KW-1133">Transmembrane helix</keyword>
<comment type="catalytic activity">
    <reaction evidence="11">
        <text>[GlcNAc-(1-&gt;4)-Mur2Ac(oyl-L-Ala-gamma-D-Glu-L-Lys-D-Ala-D-Ala)](n)-di-trans,octa-cis-undecaprenyl diphosphate + beta-D-GlcNAc-(1-&gt;4)-Mur2Ac(oyl-L-Ala-gamma-D-Glu-L-Lys-D-Ala-D-Ala)-di-trans,octa-cis-undecaprenyl diphosphate = [GlcNAc-(1-&gt;4)-Mur2Ac(oyl-L-Ala-gamma-D-Glu-L-Lys-D-Ala-D-Ala)](n+1)-di-trans,octa-cis-undecaprenyl diphosphate + di-trans,octa-cis-undecaprenyl diphosphate + H(+)</text>
        <dbReference type="Rhea" id="RHEA:23708"/>
        <dbReference type="Rhea" id="RHEA-COMP:9602"/>
        <dbReference type="Rhea" id="RHEA-COMP:9603"/>
        <dbReference type="ChEBI" id="CHEBI:15378"/>
        <dbReference type="ChEBI" id="CHEBI:58405"/>
        <dbReference type="ChEBI" id="CHEBI:60033"/>
        <dbReference type="ChEBI" id="CHEBI:78435"/>
        <dbReference type="EC" id="2.4.99.28"/>
    </reaction>
</comment>
<evidence type="ECO:0000313" key="14">
    <source>
        <dbReference type="Proteomes" id="UP001589628"/>
    </source>
</evidence>
<comment type="caution">
    <text evidence="13">The sequence shown here is derived from an EMBL/GenBank/DDBJ whole genome shotgun (WGS) entry which is preliminary data.</text>
</comment>
<keyword evidence="9 11" id="KW-0472">Membrane</keyword>
<dbReference type="PANTHER" id="PTHR30400:SF0">
    <property type="entry name" value="BIOSYNTHETIC PEPTIDOGLYCAN TRANSGLYCOSYLASE"/>
    <property type="match status" value="1"/>
</dbReference>
<sequence length="235" mass="27196">MKLLMRMRRSWKAWLLALLLSPFALIVLGRWIDPPLTAFMMQRYVQAWSEGQWQFRIRHQWYDWEELSPHLAVAVIAAEDQRFAEHWGFDVQQMQAAWQDWRAGERLRGASTLSQQLAKNLFLWSGQSWLRKVLEVPLTLAIELTWSKGRILEVYLNVVEFGDGVYGVGAASQYFYRQSPAQLSRAQAARLAAVLPNPKRFKVQAPSAYVLKRQTWIQRQMANLGGTSLHAQLAP</sequence>
<keyword evidence="4 11" id="KW-0808">Transferase</keyword>
<proteinExistence type="inferred from homology"/>
<name>A0ABV5Z7L8_9GAMM</name>
<evidence type="ECO:0000256" key="1">
    <source>
        <dbReference type="ARBA" id="ARBA00022475"/>
    </source>
</evidence>
<keyword evidence="7 11" id="KW-0573">Peptidoglycan synthesis</keyword>
<evidence type="ECO:0000256" key="5">
    <source>
        <dbReference type="ARBA" id="ARBA00022692"/>
    </source>
</evidence>
<comment type="function">
    <text evidence="11">Peptidoglycan polymerase that catalyzes glycan chain elongation from lipid-linked precursors.</text>
</comment>
<dbReference type="NCBIfam" id="TIGR02070">
    <property type="entry name" value="mono_pep_trsgly"/>
    <property type="match status" value="1"/>
</dbReference>
<keyword evidence="14" id="KW-1185">Reference proteome</keyword>
<dbReference type="Gene3D" id="1.10.3810.10">
    <property type="entry name" value="Biosynthetic peptidoglycan transglycosylase-like"/>
    <property type="match status" value="1"/>
</dbReference>
<keyword evidence="2 11" id="KW-0997">Cell inner membrane</keyword>
<accession>A0ABV5Z7L8</accession>
<keyword evidence="3 11" id="KW-0328">Glycosyltransferase</keyword>
<evidence type="ECO:0000256" key="8">
    <source>
        <dbReference type="ARBA" id="ARBA00022989"/>
    </source>
</evidence>
<dbReference type="EMBL" id="JBHLZN010000001">
    <property type="protein sequence ID" value="MFB9885278.1"/>
    <property type="molecule type" value="Genomic_DNA"/>
</dbReference>
<dbReference type="Pfam" id="PF00912">
    <property type="entry name" value="Transgly"/>
    <property type="match status" value="1"/>
</dbReference>
<dbReference type="PANTHER" id="PTHR30400">
    <property type="entry name" value="MONOFUNCTIONAL BIOSYNTHETIC PEPTIDOGLYCAN TRANSGLYCOSYLASE"/>
    <property type="match status" value="1"/>
</dbReference>
<dbReference type="InterPro" id="IPR011812">
    <property type="entry name" value="Pep_trsgly"/>
</dbReference>
<dbReference type="InterPro" id="IPR023346">
    <property type="entry name" value="Lysozyme-like_dom_sf"/>
</dbReference>
<evidence type="ECO:0000256" key="10">
    <source>
        <dbReference type="ARBA" id="ARBA00023316"/>
    </source>
</evidence>
<comment type="subcellular location">
    <subcellularLocation>
        <location evidence="11">Cell inner membrane</location>
        <topology evidence="11">Single-pass membrane protein</topology>
    </subcellularLocation>
</comment>
<feature type="domain" description="Glycosyl transferase family 51" evidence="12">
    <location>
        <begin position="56"/>
        <end position="221"/>
    </location>
</feature>
<organism evidence="13 14">
    <name type="scientific">Balneatrix alpica</name>
    <dbReference type="NCBI Taxonomy" id="75684"/>
    <lineage>
        <taxon>Bacteria</taxon>
        <taxon>Pseudomonadati</taxon>
        <taxon>Pseudomonadota</taxon>
        <taxon>Gammaproteobacteria</taxon>
        <taxon>Oceanospirillales</taxon>
        <taxon>Balneatrichaceae</taxon>
        <taxon>Balneatrix</taxon>
    </lineage>
</organism>
<keyword evidence="10 11" id="KW-0961">Cell wall biogenesis/degradation</keyword>
<dbReference type="Proteomes" id="UP001589628">
    <property type="component" value="Unassembled WGS sequence"/>
</dbReference>
<evidence type="ECO:0000256" key="9">
    <source>
        <dbReference type="ARBA" id="ARBA00023136"/>
    </source>
</evidence>
<protein>
    <recommendedName>
        <fullName evidence="11">Biosynthetic peptidoglycan transglycosylase</fullName>
        <ecNumber evidence="11">2.4.99.28</ecNumber>
    </recommendedName>
    <alternativeName>
        <fullName evidence="11">Glycan polymerase</fullName>
    </alternativeName>
    <alternativeName>
        <fullName evidence="11">Peptidoglycan glycosyltransferase MtgA</fullName>
        <shortName evidence="11">PGT</shortName>
    </alternativeName>
</protein>
<evidence type="ECO:0000256" key="2">
    <source>
        <dbReference type="ARBA" id="ARBA00022519"/>
    </source>
</evidence>
<evidence type="ECO:0000256" key="7">
    <source>
        <dbReference type="ARBA" id="ARBA00022984"/>
    </source>
</evidence>
<dbReference type="RefSeq" id="WP_027313136.1">
    <property type="nucleotide sequence ID" value="NZ_JBHLZN010000001.1"/>
</dbReference>
<dbReference type="SUPFAM" id="SSF53955">
    <property type="entry name" value="Lysozyme-like"/>
    <property type="match status" value="1"/>
</dbReference>
<evidence type="ECO:0000256" key="6">
    <source>
        <dbReference type="ARBA" id="ARBA00022960"/>
    </source>
</evidence>
<reference evidence="13 14" key="1">
    <citation type="submission" date="2024-09" db="EMBL/GenBank/DDBJ databases">
        <authorList>
            <person name="Sun Q."/>
            <person name="Mori K."/>
        </authorList>
    </citation>
    <scope>NUCLEOTIDE SEQUENCE [LARGE SCALE GENOMIC DNA]</scope>
    <source>
        <strain evidence="13 14">ATCC 51285</strain>
    </source>
</reference>
<evidence type="ECO:0000256" key="11">
    <source>
        <dbReference type="HAMAP-Rule" id="MF_00766"/>
    </source>
</evidence>
<keyword evidence="1 11" id="KW-1003">Cell membrane</keyword>
<gene>
    <name evidence="11 13" type="primary">mtgA</name>
    <name evidence="13" type="ORF">ACFFLH_02465</name>
</gene>
<dbReference type="HAMAP" id="MF_00766">
    <property type="entry name" value="PGT_MtgA"/>
    <property type="match status" value="1"/>
</dbReference>
<dbReference type="InterPro" id="IPR001264">
    <property type="entry name" value="Glyco_trans_51"/>
</dbReference>